<name>A0ABD0V5J4_DENTH</name>
<dbReference type="EMBL" id="JANQDX010000008">
    <property type="protein sequence ID" value="KAL0920342.1"/>
    <property type="molecule type" value="Genomic_DNA"/>
</dbReference>
<evidence type="ECO:0000313" key="2">
    <source>
        <dbReference type="Proteomes" id="UP001552299"/>
    </source>
</evidence>
<accession>A0ABD0V5J4</accession>
<sequence length="81" mass="9521">MVQNEHIRENVGVAPNVRWHSDDSVRRVYVLDLTYVKKSRGIPKKTLLENIKNDISLLDLNENLILNRTKWRKMINIANPI</sequence>
<dbReference type="AlphaFoldDB" id="A0ABD0V5J4"/>
<proteinExistence type="predicted"/>
<protein>
    <submittedName>
        <fullName evidence="1">Uncharacterized protein</fullName>
    </submittedName>
</protein>
<keyword evidence="2" id="KW-1185">Reference proteome</keyword>
<dbReference type="Proteomes" id="UP001552299">
    <property type="component" value="Unassembled WGS sequence"/>
</dbReference>
<evidence type="ECO:0000313" key="1">
    <source>
        <dbReference type="EMBL" id="KAL0920342.1"/>
    </source>
</evidence>
<reference evidence="1 2" key="1">
    <citation type="journal article" date="2024" name="Plant Biotechnol. J.">
        <title>Dendrobium thyrsiflorum genome and its molecular insights into genes involved in important horticultural traits.</title>
        <authorList>
            <person name="Chen B."/>
            <person name="Wang J.Y."/>
            <person name="Zheng P.J."/>
            <person name="Li K.L."/>
            <person name="Liang Y.M."/>
            <person name="Chen X.F."/>
            <person name="Zhang C."/>
            <person name="Zhao X."/>
            <person name="He X."/>
            <person name="Zhang G.Q."/>
            <person name="Liu Z.J."/>
            <person name="Xu Q."/>
        </authorList>
    </citation>
    <scope>NUCLEOTIDE SEQUENCE [LARGE SCALE GENOMIC DNA]</scope>
    <source>
        <strain evidence="1">GZMU011</strain>
    </source>
</reference>
<gene>
    <name evidence="1" type="ORF">M5K25_009470</name>
</gene>
<comment type="caution">
    <text evidence="1">The sequence shown here is derived from an EMBL/GenBank/DDBJ whole genome shotgun (WGS) entry which is preliminary data.</text>
</comment>
<organism evidence="1 2">
    <name type="scientific">Dendrobium thyrsiflorum</name>
    <name type="common">Pinecone-like raceme dendrobium</name>
    <name type="synonym">Orchid</name>
    <dbReference type="NCBI Taxonomy" id="117978"/>
    <lineage>
        <taxon>Eukaryota</taxon>
        <taxon>Viridiplantae</taxon>
        <taxon>Streptophyta</taxon>
        <taxon>Embryophyta</taxon>
        <taxon>Tracheophyta</taxon>
        <taxon>Spermatophyta</taxon>
        <taxon>Magnoliopsida</taxon>
        <taxon>Liliopsida</taxon>
        <taxon>Asparagales</taxon>
        <taxon>Orchidaceae</taxon>
        <taxon>Epidendroideae</taxon>
        <taxon>Malaxideae</taxon>
        <taxon>Dendrobiinae</taxon>
        <taxon>Dendrobium</taxon>
    </lineage>
</organism>